<name>A0A1G4AX48_9PEZI</name>
<dbReference type="GeneID" id="34564202"/>
<comment type="caution">
    <text evidence="2">The sequence shown here is derived from an EMBL/GenBank/DDBJ whole genome shotgun (WGS) entry which is preliminary data.</text>
</comment>
<protein>
    <submittedName>
        <fullName evidence="2">Uncharacterized protein</fullName>
    </submittedName>
</protein>
<evidence type="ECO:0000256" key="1">
    <source>
        <dbReference type="SAM" id="Phobius"/>
    </source>
</evidence>
<dbReference type="AlphaFoldDB" id="A0A1G4AX48"/>
<accession>A0A1G4AX48</accession>
<keyword evidence="1" id="KW-0812">Transmembrane</keyword>
<keyword evidence="1" id="KW-0472">Membrane</keyword>
<sequence>MGCWEPWVGFVQRGRNLWLVSFGFFFFYIASFLHLRHLAAQKNARKP</sequence>
<dbReference type="Proteomes" id="UP000176998">
    <property type="component" value="Unassembled WGS sequence"/>
</dbReference>
<feature type="transmembrane region" description="Helical" evidence="1">
    <location>
        <begin position="17"/>
        <end position="35"/>
    </location>
</feature>
<keyword evidence="3" id="KW-1185">Reference proteome</keyword>
<keyword evidence="1" id="KW-1133">Transmembrane helix</keyword>
<proteinExistence type="predicted"/>
<evidence type="ECO:0000313" key="3">
    <source>
        <dbReference type="Proteomes" id="UP000176998"/>
    </source>
</evidence>
<organism evidence="2 3">
    <name type="scientific">Colletotrichum orchidophilum</name>
    <dbReference type="NCBI Taxonomy" id="1209926"/>
    <lineage>
        <taxon>Eukaryota</taxon>
        <taxon>Fungi</taxon>
        <taxon>Dikarya</taxon>
        <taxon>Ascomycota</taxon>
        <taxon>Pezizomycotina</taxon>
        <taxon>Sordariomycetes</taxon>
        <taxon>Hypocreomycetidae</taxon>
        <taxon>Glomerellales</taxon>
        <taxon>Glomerellaceae</taxon>
        <taxon>Colletotrichum</taxon>
    </lineage>
</organism>
<evidence type="ECO:0000313" key="2">
    <source>
        <dbReference type="EMBL" id="OHE93663.1"/>
    </source>
</evidence>
<dbReference type="RefSeq" id="XP_022470827.1">
    <property type="nucleotide sequence ID" value="XM_022622692.1"/>
</dbReference>
<gene>
    <name evidence="2" type="ORF">CORC01_11066</name>
</gene>
<reference evidence="2 3" key="1">
    <citation type="submission" date="2016-09" db="EMBL/GenBank/DDBJ databases">
        <authorList>
            <person name="Capua I."/>
            <person name="De Benedictis P."/>
            <person name="Joannis T."/>
            <person name="Lombin L.H."/>
            <person name="Cattoli G."/>
        </authorList>
    </citation>
    <scope>NUCLEOTIDE SEQUENCE [LARGE SCALE GENOMIC DNA]</scope>
    <source>
        <strain evidence="2 3">IMI 309357</strain>
    </source>
</reference>
<dbReference type="EMBL" id="MJBS01000115">
    <property type="protein sequence ID" value="OHE93663.1"/>
    <property type="molecule type" value="Genomic_DNA"/>
</dbReference>